<evidence type="ECO:0000256" key="5">
    <source>
        <dbReference type="ARBA" id="ARBA00022679"/>
    </source>
</evidence>
<dbReference type="InterPro" id="IPR015168">
    <property type="entry name" value="SsuA/THI5"/>
</dbReference>
<keyword evidence="8" id="KW-0784">Thiamine biosynthesis</keyword>
<feature type="signal peptide" evidence="12">
    <location>
        <begin position="1"/>
        <end position="22"/>
    </location>
</feature>
<dbReference type="RefSeq" id="WP_062278788.1">
    <property type="nucleotide sequence ID" value="NZ_DF968180.1"/>
</dbReference>
<accession>A0A0K8PBP3</accession>
<dbReference type="InterPro" id="IPR027939">
    <property type="entry name" value="NMT1/THI5"/>
</dbReference>
<comment type="similarity">
    <text evidence="3">Belongs to the NMT1/THI5 family.</text>
</comment>
<evidence type="ECO:0000256" key="11">
    <source>
        <dbReference type="ARBA" id="ARBA00048179"/>
    </source>
</evidence>
<dbReference type="GO" id="GO:0009228">
    <property type="term" value="P:thiamine biosynthetic process"/>
    <property type="evidence" value="ECO:0007669"/>
    <property type="project" value="UniProtKB-KW"/>
</dbReference>
<proteinExistence type="inferred from homology"/>
<evidence type="ECO:0000256" key="4">
    <source>
        <dbReference type="ARBA" id="ARBA00011738"/>
    </source>
</evidence>
<comment type="catalytic activity">
    <reaction evidence="11">
        <text>N(6)-(pyridoxal phosphate)-L-lysyl-[4-amino-5-hydroxymethyl-2-methylpyrimidine phosphate synthase] + L-histidyl-[4-amino-5-hydroxymethyl-2-methylpyrimidine phosphate synthase] + 2 Fe(3+) + 4 H2O = L-lysyl-[4-amino-5-hydroxymethyl-2-methylpyrimidine phosphate synthase] + (2S)-2-amino-5-hydroxy-4-oxopentanoyl-[4-amino-5-hydroxymethyl-2-methylpyrimidine phosphate synthase] + 4-amino-2-methyl-5-(phosphooxymethyl)pyrimidine + 3-oxopropanoate + 2 Fe(2+) + 2 H(+)</text>
        <dbReference type="Rhea" id="RHEA:65756"/>
        <dbReference type="Rhea" id="RHEA-COMP:16892"/>
        <dbReference type="Rhea" id="RHEA-COMP:16893"/>
        <dbReference type="Rhea" id="RHEA-COMP:16894"/>
        <dbReference type="Rhea" id="RHEA-COMP:16895"/>
        <dbReference type="ChEBI" id="CHEBI:15377"/>
        <dbReference type="ChEBI" id="CHEBI:15378"/>
        <dbReference type="ChEBI" id="CHEBI:29033"/>
        <dbReference type="ChEBI" id="CHEBI:29034"/>
        <dbReference type="ChEBI" id="CHEBI:29969"/>
        <dbReference type="ChEBI" id="CHEBI:29979"/>
        <dbReference type="ChEBI" id="CHEBI:33190"/>
        <dbReference type="ChEBI" id="CHEBI:58354"/>
        <dbReference type="ChEBI" id="CHEBI:143915"/>
        <dbReference type="ChEBI" id="CHEBI:157692"/>
    </reaction>
    <physiologicalReaction direction="left-to-right" evidence="11">
        <dbReference type="Rhea" id="RHEA:65757"/>
    </physiologicalReaction>
</comment>
<dbReference type="EMBL" id="DF968180">
    <property type="protein sequence ID" value="GAP39939.1"/>
    <property type="molecule type" value="Genomic_DNA"/>
</dbReference>
<gene>
    <name evidence="14" type="ORF">ATC1_12478</name>
</gene>
<evidence type="ECO:0000256" key="8">
    <source>
        <dbReference type="ARBA" id="ARBA00022977"/>
    </source>
</evidence>
<sequence>MKRSLLLTIVVLLVLSVFSSVAAEGELREITYVLPRTAEVLEDTPFWVAQNLGYLAEEGLTLKMEQAFGTTDLKMVATGQADFAAPGPSFILAGIEEGLPIKVVSAYDAINIWGMCVLNNSKVQTWDDMKGAVEKYGKKLTVALGDASWEMLVTPTLVAAGVDPVKDIEWVVAGENRYIQVAEGKLDMLFTWPGEAWQLIGQGYDFKYIDGDDVLKTNSNSIITNLDLIKNEPEVVQGFVTALAKSIYFVKYNPEAAAAVSCNQWPNIDVTWKAALYVQQGRAYQMFGAPGGPDEQKLLDNIGFSWEDKWMLNVKVAKESGVIKTDLTADQIFTNEFFDNTWDRAKVEADADSYDVASAKARYKAE</sequence>
<feature type="chain" id="PRO_5005513895" description="Thiamine pyrimidine synthase" evidence="12">
    <location>
        <begin position="23"/>
        <end position="366"/>
    </location>
</feature>
<dbReference type="Gene3D" id="3.40.190.10">
    <property type="entry name" value="Periplasmic binding protein-like II"/>
    <property type="match status" value="2"/>
</dbReference>
<evidence type="ECO:0000256" key="9">
    <source>
        <dbReference type="ARBA" id="ARBA00023004"/>
    </source>
</evidence>
<keyword evidence="12" id="KW-0732">Signal</keyword>
<dbReference type="GO" id="GO:0046872">
    <property type="term" value="F:metal ion binding"/>
    <property type="evidence" value="ECO:0007669"/>
    <property type="project" value="UniProtKB-KW"/>
</dbReference>
<evidence type="ECO:0000259" key="13">
    <source>
        <dbReference type="Pfam" id="PF09084"/>
    </source>
</evidence>
<comment type="pathway">
    <text evidence="2">Cofactor biosynthesis; thiamine diphosphate biosynthesis.</text>
</comment>
<evidence type="ECO:0000256" key="1">
    <source>
        <dbReference type="ARBA" id="ARBA00003469"/>
    </source>
</evidence>
<comment type="function">
    <text evidence="1">Responsible for the formation of the pyrimidine heterocycle in the thiamine biosynthesis pathway. Catalyzes the formation of hydroxymethylpyrimidine phosphate (HMP-P) from histidine and pyridoxal phosphate (PLP). The protein uses PLP and the active site histidine to form HMP-P, generating an inactive enzyme. The enzyme can only undergo a single turnover, which suggests it is a suicide enzyme.</text>
</comment>
<protein>
    <recommendedName>
        <fullName evidence="10">Thiamine pyrimidine synthase</fullName>
    </recommendedName>
</protein>
<dbReference type="PANTHER" id="PTHR31528">
    <property type="entry name" value="4-AMINO-5-HYDROXYMETHYL-2-METHYLPYRIMIDINE PHOSPHATE SYNTHASE THI11-RELATED"/>
    <property type="match status" value="1"/>
</dbReference>
<reference evidence="14" key="1">
    <citation type="journal article" date="2015" name="Genome Announc.">
        <title>Draft Genome Sequence of Anaerolineae Strain TC1, a Novel Isolate from a Methanogenic Wastewater Treatment System.</title>
        <authorList>
            <person name="Matsuura N."/>
            <person name="Tourlousse D.M."/>
            <person name="Sun L."/>
            <person name="Toyonaga M."/>
            <person name="Kuroda K."/>
            <person name="Ohashi A."/>
            <person name="Cruz R."/>
            <person name="Yamaguchi T."/>
            <person name="Sekiguchi Y."/>
        </authorList>
    </citation>
    <scope>NUCLEOTIDE SEQUENCE [LARGE SCALE GENOMIC DNA]</scope>
    <source>
        <strain evidence="14">TC1</strain>
    </source>
</reference>
<dbReference type="STRING" id="1678840.ATC1_12478"/>
<evidence type="ECO:0000256" key="2">
    <source>
        <dbReference type="ARBA" id="ARBA00004948"/>
    </source>
</evidence>
<dbReference type="Pfam" id="PF09084">
    <property type="entry name" value="NMT1"/>
    <property type="match status" value="1"/>
</dbReference>
<name>A0A0K8PBP3_9CHLR</name>
<evidence type="ECO:0000256" key="12">
    <source>
        <dbReference type="SAM" id="SignalP"/>
    </source>
</evidence>
<keyword evidence="7" id="KW-0663">Pyridoxal phosphate</keyword>
<dbReference type="SUPFAM" id="SSF53850">
    <property type="entry name" value="Periplasmic binding protein-like II"/>
    <property type="match status" value="1"/>
</dbReference>
<keyword evidence="6" id="KW-0479">Metal-binding</keyword>
<dbReference type="Proteomes" id="UP000053370">
    <property type="component" value="Unassembled WGS sequence"/>
</dbReference>
<keyword evidence="15" id="KW-1185">Reference proteome</keyword>
<evidence type="ECO:0000256" key="10">
    <source>
        <dbReference type="ARBA" id="ARBA00033171"/>
    </source>
</evidence>
<keyword evidence="9" id="KW-0408">Iron</keyword>
<dbReference type="AlphaFoldDB" id="A0A0K8PBP3"/>
<feature type="domain" description="SsuA/THI5-like" evidence="13">
    <location>
        <begin position="44"/>
        <end position="257"/>
    </location>
</feature>
<evidence type="ECO:0000256" key="6">
    <source>
        <dbReference type="ARBA" id="ARBA00022723"/>
    </source>
</evidence>
<dbReference type="GO" id="GO:0016740">
    <property type="term" value="F:transferase activity"/>
    <property type="evidence" value="ECO:0007669"/>
    <property type="project" value="UniProtKB-KW"/>
</dbReference>
<keyword evidence="5" id="KW-0808">Transferase</keyword>
<comment type="subunit">
    <text evidence="4">Homodimer.</text>
</comment>
<evidence type="ECO:0000313" key="14">
    <source>
        <dbReference type="EMBL" id="GAP39939.1"/>
    </source>
</evidence>
<evidence type="ECO:0000256" key="7">
    <source>
        <dbReference type="ARBA" id="ARBA00022898"/>
    </source>
</evidence>
<evidence type="ECO:0000256" key="3">
    <source>
        <dbReference type="ARBA" id="ARBA00009406"/>
    </source>
</evidence>
<evidence type="ECO:0000313" key="15">
    <source>
        <dbReference type="Proteomes" id="UP000053370"/>
    </source>
</evidence>
<dbReference type="PANTHER" id="PTHR31528:SF1">
    <property type="entry name" value="4-AMINO-5-HYDROXYMETHYL-2-METHYLPYRIMIDINE PHOSPHATE SYNTHASE THI11-RELATED"/>
    <property type="match status" value="1"/>
</dbReference>
<organism evidence="14">
    <name type="scientific">Flexilinea flocculi</name>
    <dbReference type="NCBI Taxonomy" id="1678840"/>
    <lineage>
        <taxon>Bacteria</taxon>
        <taxon>Bacillati</taxon>
        <taxon>Chloroflexota</taxon>
        <taxon>Anaerolineae</taxon>
        <taxon>Anaerolineales</taxon>
        <taxon>Anaerolineaceae</taxon>
        <taxon>Flexilinea</taxon>
    </lineage>
</organism>